<dbReference type="Gene3D" id="2.60.120.1140">
    <property type="entry name" value="Protein of unknown function DUF192"/>
    <property type="match status" value="1"/>
</dbReference>
<organism evidence="1 2">
    <name type="scientific">Synechocystis sp. (strain ATCC 27184 / PCC 6803 / Kazusa)</name>
    <dbReference type="NCBI Taxonomy" id="1111708"/>
    <lineage>
        <taxon>Bacteria</taxon>
        <taxon>Bacillati</taxon>
        <taxon>Cyanobacteriota</taxon>
        <taxon>Cyanophyceae</taxon>
        <taxon>Synechococcales</taxon>
        <taxon>Merismopediaceae</taxon>
        <taxon>Synechocystis</taxon>
    </lineage>
</organism>
<sequence length="177" mass="19109">MTPLTFRNLGQSKAPSIARTLVTIGLGIGLAMGTVGCSPSYSRSPLVESLPLTAKVTIGSETILLEVATTPAQQAQGLMFRTELAGDRGMLFTFPEPRIARFWMKNTLIPLDMIFLRDGQIKQIITNVPPCKADPCPNYGPLNQEVNQVLELGAGRAQQLGLEVDQVLEFLPLSGSL</sequence>
<dbReference type="PIR" id="S77420">
    <property type="entry name" value="S77420"/>
</dbReference>
<dbReference type="eggNOG" id="COG1430">
    <property type="taxonomic scope" value="Bacteria"/>
</dbReference>
<dbReference type="InParanoid" id="P73483"/>
<dbReference type="IntAct" id="P73483">
    <property type="interactions" value="1"/>
</dbReference>
<keyword evidence="2" id="KW-1185">Reference proteome</keyword>
<evidence type="ECO:0000313" key="2">
    <source>
        <dbReference type="Proteomes" id="UP000001425"/>
    </source>
</evidence>
<evidence type="ECO:0000313" key="1">
    <source>
        <dbReference type="EMBL" id="BAA17523.1"/>
    </source>
</evidence>
<dbReference type="AlphaFoldDB" id="P73483"/>
<protein>
    <submittedName>
        <fullName evidence="1">Slr1236 protein</fullName>
    </submittedName>
</protein>
<dbReference type="Proteomes" id="UP000001425">
    <property type="component" value="Chromosome"/>
</dbReference>
<dbReference type="EnsemblBacteria" id="BAA17523">
    <property type="protein sequence ID" value="BAA17523"/>
    <property type="gene ID" value="BAA17523"/>
</dbReference>
<gene>
    <name evidence="1" type="ordered locus">slr1236</name>
</gene>
<dbReference type="EMBL" id="BA000022">
    <property type="protein sequence ID" value="BAA17523.1"/>
    <property type="molecule type" value="Genomic_DNA"/>
</dbReference>
<accession>P73483</accession>
<dbReference type="KEGG" id="syn:slr1236"/>
<proteinExistence type="predicted"/>
<dbReference type="PaxDb" id="1148-1652602"/>
<dbReference type="PhylomeDB" id="P73483"/>
<dbReference type="STRING" id="1148.gene:10498388"/>
<dbReference type="Pfam" id="PF02643">
    <property type="entry name" value="DUF192"/>
    <property type="match status" value="1"/>
</dbReference>
<dbReference type="InterPro" id="IPR038695">
    <property type="entry name" value="Saro_0823-like_sf"/>
</dbReference>
<dbReference type="InterPro" id="IPR003795">
    <property type="entry name" value="DUF192"/>
</dbReference>
<dbReference type="PANTHER" id="PTHR37953:SF1">
    <property type="entry name" value="UPF0127 PROTEIN MJ1496"/>
    <property type="match status" value="1"/>
</dbReference>
<reference evidence="1 2" key="1">
    <citation type="journal article" date="1995" name="DNA Res.">
        <title>Sequence analysis of the genome of the unicellular cyanobacterium Synechocystis sp. strain PCC6803. I. Sequence features in the 1 Mb region from map positions 64% to 92% of the genome.</title>
        <authorList>
            <person name="Kaneko T."/>
            <person name="Tanaka A."/>
            <person name="Sato S."/>
            <person name="Kotani H."/>
            <person name="Sazuka T."/>
            <person name="Miyajima N."/>
            <person name="Sugiura M."/>
            <person name="Tabata S."/>
        </authorList>
    </citation>
    <scope>NUCLEOTIDE SEQUENCE [LARGE SCALE GENOMIC DNA]</scope>
    <source>
        <strain evidence="2">ATCC 27184 / PCC 6803 / Kazusa</strain>
    </source>
</reference>
<reference evidence="1 2" key="2">
    <citation type="journal article" date="1996" name="DNA Res.">
        <title>Sequence analysis of the genome of the unicellular cyanobacterium Synechocystis sp. strain PCC6803. II. Sequence determination of the entire genome and assignment of potential protein-coding regions.</title>
        <authorList>
            <person name="Kaneko T."/>
            <person name="Sato S."/>
            <person name="Kotani H."/>
            <person name="Tanaka A."/>
            <person name="Asamizu E."/>
            <person name="Nakamura Y."/>
            <person name="Miyajima N."/>
            <person name="Hirosawa M."/>
            <person name="Sugiura M."/>
            <person name="Sasamoto S."/>
            <person name="Kimura T."/>
            <person name="Hosouchi T."/>
            <person name="Matsuno A."/>
            <person name="Muraki A."/>
            <person name="Nakazaki N."/>
            <person name="Naruo K."/>
            <person name="Okumura S."/>
            <person name="Shimpo S."/>
            <person name="Takeuchi C."/>
            <person name="Wada T."/>
            <person name="Watanabe A."/>
            <person name="Yamada M."/>
            <person name="Yasuda M."/>
            <person name="Tabata S."/>
        </authorList>
    </citation>
    <scope>NUCLEOTIDE SEQUENCE [LARGE SCALE GENOMIC DNA]</scope>
    <source>
        <strain evidence="2">ATCC 27184 / PCC 6803 / Kazusa</strain>
    </source>
</reference>
<name>P73483_SYNY3</name>
<dbReference type="PANTHER" id="PTHR37953">
    <property type="entry name" value="UPF0127 PROTEIN MJ1496"/>
    <property type="match status" value="1"/>
</dbReference>